<accession>A0A1H7B3X3</accession>
<dbReference type="Gene3D" id="3.40.50.720">
    <property type="entry name" value="NAD(P)-binding Rossmann-like Domain"/>
    <property type="match status" value="1"/>
</dbReference>
<dbReference type="RefSeq" id="WP_201770809.1">
    <property type="nucleotide sequence ID" value="NZ_BBLU01000024.1"/>
</dbReference>
<dbReference type="GO" id="GO:0016491">
    <property type="term" value="F:oxidoreductase activity"/>
    <property type="evidence" value="ECO:0007669"/>
    <property type="project" value="UniProtKB-KW"/>
</dbReference>
<evidence type="ECO:0000313" key="4">
    <source>
        <dbReference type="EMBL" id="SEJ71846.1"/>
    </source>
</evidence>
<organism evidence="4 5">
    <name type="scientific">Demequina mangrovi</name>
    <dbReference type="NCBI Taxonomy" id="1043493"/>
    <lineage>
        <taxon>Bacteria</taxon>
        <taxon>Bacillati</taxon>
        <taxon>Actinomycetota</taxon>
        <taxon>Actinomycetes</taxon>
        <taxon>Micrococcales</taxon>
        <taxon>Demequinaceae</taxon>
        <taxon>Demequina</taxon>
    </lineage>
</organism>
<dbReference type="Gene3D" id="3.30.360.10">
    <property type="entry name" value="Dihydrodipicolinate Reductase, domain 2"/>
    <property type="match status" value="1"/>
</dbReference>
<evidence type="ECO:0000313" key="5">
    <source>
        <dbReference type="Proteomes" id="UP000183315"/>
    </source>
</evidence>
<dbReference type="InterPro" id="IPR000683">
    <property type="entry name" value="Gfo/Idh/MocA-like_OxRdtase_N"/>
</dbReference>
<dbReference type="Proteomes" id="UP000183315">
    <property type="component" value="Unassembled WGS sequence"/>
</dbReference>
<dbReference type="InterPro" id="IPR045560">
    <property type="entry name" value="LigC_C"/>
</dbReference>
<evidence type="ECO:0000259" key="2">
    <source>
        <dbReference type="Pfam" id="PF01408"/>
    </source>
</evidence>
<dbReference type="InterPro" id="IPR036291">
    <property type="entry name" value="NAD(P)-bd_dom_sf"/>
</dbReference>
<dbReference type="EMBL" id="FNZI01000011">
    <property type="protein sequence ID" value="SEJ71846.1"/>
    <property type="molecule type" value="Genomic_DNA"/>
</dbReference>
<feature type="domain" description="4-carboxy-2-hydroxymuconate-6-semialdehyde dehydrogenase-like C-terminal" evidence="3">
    <location>
        <begin position="132"/>
        <end position="273"/>
    </location>
</feature>
<evidence type="ECO:0000259" key="3">
    <source>
        <dbReference type="Pfam" id="PF19858"/>
    </source>
</evidence>
<reference evidence="5" key="1">
    <citation type="submission" date="2016-10" db="EMBL/GenBank/DDBJ databases">
        <authorList>
            <person name="Varghese N."/>
        </authorList>
    </citation>
    <scope>NUCLEOTIDE SEQUENCE [LARGE SCALE GENOMIC DNA]</scope>
    <source>
        <strain evidence="5">DSM 24868</strain>
    </source>
</reference>
<sequence>MTSDKIRIAVVGAAGAFGMKHLDGLQHIADAEVTVVSGTRPEPTQAVAEKYGVPTAVLSYEEVLERDDVDAVILATPTGLHAAQTQAALAAGKHVQVEIPLADSLADAEATLAAAEASDRVAMVGHTRRFNPSHQWVHQRIAEGGFGIQQMDVQTYFFRRTNTNAKGEPRSWTDHLLWHHAAHTVDLFAYQAGRIVQANAIEGPIHPELGIAMDMSIQLKAESGAICTLSLSFNNDGPFGTFFRYIGDTGTYIARYDDLVDGREEPIDVSQVAVSMNGIELQDREFIAAIREGREPNSSLRQVIDCYRVLGSLEEQLAAHQEQPA</sequence>
<dbReference type="STRING" id="1043493.SAMN05421637_2795"/>
<dbReference type="Pfam" id="PF19858">
    <property type="entry name" value="OxRdtase_C"/>
    <property type="match status" value="1"/>
</dbReference>
<keyword evidence="5" id="KW-1185">Reference proteome</keyword>
<dbReference type="Pfam" id="PF01408">
    <property type="entry name" value="GFO_IDH_MocA"/>
    <property type="match status" value="1"/>
</dbReference>
<dbReference type="PANTHER" id="PTHR43818:SF11">
    <property type="entry name" value="BCDNA.GH03377"/>
    <property type="match status" value="1"/>
</dbReference>
<dbReference type="AlphaFoldDB" id="A0A1H7B3X3"/>
<gene>
    <name evidence="4" type="ORF">SAMN05421637_2795</name>
</gene>
<evidence type="ECO:0000256" key="1">
    <source>
        <dbReference type="ARBA" id="ARBA00023002"/>
    </source>
</evidence>
<dbReference type="PANTHER" id="PTHR43818">
    <property type="entry name" value="BCDNA.GH03377"/>
    <property type="match status" value="1"/>
</dbReference>
<feature type="domain" description="Gfo/Idh/MocA-like oxidoreductase N-terminal" evidence="2">
    <location>
        <begin position="6"/>
        <end position="126"/>
    </location>
</feature>
<dbReference type="eggNOG" id="COG0673">
    <property type="taxonomic scope" value="Bacteria"/>
</dbReference>
<dbReference type="GO" id="GO:0000166">
    <property type="term" value="F:nucleotide binding"/>
    <property type="evidence" value="ECO:0007669"/>
    <property type="project" value="InterPro"/>
</dbReference>
<keyword evidence="1" id="KW-0560">Oxidoreductase</keyword>
<name>A0A1H7B3X3_9MICO</name>
<dbReference type="SUPFAM" id="SSF51735">
    <property type="entry name" value="NAD(P)-binding Rossmann-fold domains"/>
    <property type="match status" value="1"/>
</dbReference>
<dbReference type="SUPFAM" id="SSF55347">
    <property type="entry name" value="Glyceraldehyde-3-phosphate dehydrogenase-like, C-terminal domain"/>
    <property type="match status" value="1"/>
</dbReference>
<proteinExistence type="predicted"/>
<protein>
    <submittedName>
        <fullName evidence="4">4-carboxy-2-hydroxymuconate semialdehyde dehydrogenase</fullName>
    </submittedName>
</protein>
<dbReference type="InterPro" id="IPR050463">
    <property type="entry name" value="Gfo/Idh/MocA_oxidrdct_glycsds"/>
</dbReference>